<proteinExistence type="predicted"/>
<dbReference type="PANTHER" id="PTHR46708">
    <property type="entry name" value="TENASCIN"/>
    <property type="match status" value="1"/>
</dbReference>
<organism evidence="7 8">
    <name type="scientific">Paractinoplanes tereljensis</name>
    <dbReference type="NCBI Taxonomy" id="571912"/>
    <lineage>
        <taxon>Bacteria</taxon>
        <taxon>Bacillati</taxon>
        <taxon>Actinomycetota</taxon>
        <taxon>Actinomycetes</taxon>
        <taxon>Micromonosporales</taxon>
        <taxon>Micromonosporaceae</taxon>
        <taxon>Paractinoplanes</taxon>
    </lineage>
</organism>
<dbReference type="SMART" id="SM00637">
    <property type="entry name" value="CBD_II"/>
    <property type="match status" value="1"/>
</dbReference>
<name>A0A919NQU1_9ACTN</name>
<dbReference type="Gene3D" id="2.60.40.10">
    <property type="entry name" value="Immunoglobulins"/>
    <property type="match status" value="2"/>
</dbReference>
<keyword evidence="4" id="KW-0624">Polysaccharide degradation</keyword>
<evidence type="ECO:0000256" key="4">
    <source>
        <dbReference type="ARBA" id="ARBA00023326"/>
    </source>
</evidence>
<dbReference type="InterPro" id="IPR001919">
    <property type="entry name" value="CBD2"/>
</dbReference>
<evidence type="ECO:0000259" key="5">
    <source>
        <dbReference type="PROSITE" id="PS50853"/>
    </source>
</evidence>
<protein>
    <recommendedName>
        <fullName evidence="9">Fibronectin type III domain-containing protein</fullName>
    </recommendedName>
</protein>
<dbReference type="InterPro" id="IPR012291">
    <property type="entry name" value="CBM2_carb-bd_dom_sf"/>
</dbReference>
<evidence type="ECO:0008006" key="9">
    <source>
        <dbReference type="Google" id="ProtNLM"/>
    </source>
</evidence>
<comment type="caution">
    <text evidence="7">The sequence shown here is derived from an EMBL/GenBank/DDBJ whole genome shotgun (WGS) entry which is preliminary data.</text>
</comment>
<evidence type="ECO:0000259" key="6">
    <source>
        <dbReference type="PROSITE" id="PS51173"/>
    </source>
</evidence>
<sequence>MSAPPGVAASTVTLAATPTIGTSPSLPNAPIDLHVVAVTTSSVTLAWTAPAPTSAQIEGYNISYTQAFNDIYWMQQVGNVTTVTITANIAPTRQYSFSVSTRDTLGHSGTSAYVSGVVTPASDTAGDRTPPTAPTALAIAAVTTTGVNLTWTGSTDDVAVTGYNVYRFDGLYISTLVGTTTSTAVTVPPAASSLGSWYVRATDAAGNLSAASNIVTAPPTTPTTPPPAPTCRVTYVNTSQWSTGFVADVTVTSSIAMNGWTLVLTFGGDQRVTQAWNASFTQSATTLTLTPAGWNKKIPANGSVTPGLLGTYRTSNAPPTQATLNGAPCALT</sequence>
<dbReference type="InterPro" id="IPR008965">
    <property type="entry name" value="CBM2/CBM3_carb-bd_dom_sf"/>
</dbReference>
<keyword evidence="3" id="KW-0378">Hydrolase</keyword>
<dbReference type="EMBL" id="BOMY01000034">
    <property type="protein sequence ID" value="GIF22349.1"/>
    <property type="molecule type" value="Genomic_DNA"/>
</dbReference>
<accession>A0A919NQU1</accession>
<dbReference type="GO" id="GO:0000272">
    <property type="term" value="P:polysaccharide catabolic process"/>
    <property type="evidence" value="ECO:0007669"/>
    <property type="project" value="UniProtKB-KW"/>
</dbReference>
<dbReference type="CDD" id="cd00063">
    <property type="entry name" value="FN3"/>
    <property type="match status" value="1"/>
</dbReference>
<dbReference type="GO" id="GO:0004553">
    <property type="term" value="F:hydrolase activity, hydrolyzing O-glycosyl compounds"/>
    <property type="evidence" value="ECO:0007669"/>
    <property type="project" value="InterPro"/>
</dbReference>
<gene>
    <name evidence="7" type="ORF">Ate02nite_50790</name>
</gene>
<dbReference type="Proteomes" id="UP000623608">
    <property type="component" value="Unassembled WGS sequence"/>
</dbReference>
<dbReference type="InterPro" id="IPR050991">
    <property type="entry name" value="ECM_Regulatory_Proteins"/>
</dbReference>
<evidence type="ECO:0000256" key="1">
    <source>
        <dbReference type="ARBA" id="ARBA00022737"/>
    </source>
</evidence>
<dbReference type="SMART" id="SM00060">
    <property type="entry name" value="FN3"/>
    <property type="match status" value="2"/>
</dbReference>
<keyword evidence="1" id="KW-0677">Repeat</keyword>
<dbReference type="Pfam" id="PF00553">
    <property type="entry name" value="CBM_2"/>
    <property type="match status" value="1"/>
</dbReference>
<dbReference type="InterPro" id="IPR013783">
    <property type="entry name" value="Ig-like_fold"/>
</dbReference>
<evidence type="ECO:0000313" key="8">
    <source>
        <dbReference type="Proteomes" id="UP000623608"/>
    </source>
</evidence>
<dbReference type="InterPro" id="IPR003961">
    <property type="entry name" value="FN3_dom"/>
</dbReference>
<evidence type="ECO:0000256" key="2">
    <source>
        <dbReference type="ARBA" id="ARBA00023277"/>
    </source>
</evidence>
<evidence type="ECO:0000256" key="3">
    <source>
        <dbReference type="ARBA" id="ARBA00023295"/>
    </source>
</evidence>
<dbReference type="Gene3D" id="2.60.40.290">
    <property type="match status" value="1"/>
</dbReference>
<dbReference type="GO" id="GO:0030247">
    <property type="term" value="F:polysaccharide binding"/>
    <property type="evidence" value="ECO:0007669"/>
    <property type="project" value="UniProtKB-UniRule"/>
</dbReference>
<feature type="domain" description="Fibronectin type-III" evidence="5">
    <location>
        <begin position="29"/>
        <end position="122"/>
    </location>
</feature>
<feature type="domain" description="CBM2" evidence="6">
    <location>
        <begin position="224"/>
        <end position="332"/>
    </location>
</feature>
<dbReference type="AlphaFoldDB" id="A0A919NQU1"/>
<keyword evidence="8" id="KW-1185">Reference proteome</keyword>
<dbReference type="PANTHER" id="PTHR46708:SF10">
    <property type="entry name" value="RECEPTOR-TYPE TYROSINE-PROTEIN PHOSPHATASE ETA-LIKE"/>
    <property type="match status" value="1"/>
</dbReference>
<dbReference type="PROSITE" id="PS50853">
    <property type="entry name" value="FN3"/>
    <property type="match status" value="1"/>
</dbReference>
<reference evidence="7" key="1">
    <citation type="submission" date="2021-01" db="EMBL/GenBank/DDBJ databases">
        <title>Whole genome shotgun sequence of Actinoplanes tereljensis NBRC 105297.</title>
        <authorList>
            <person name="Komaki H."/>
            <person name="Tamura T."/>
        </authorList>
    </citation>
    <scope>NUCLEOTIDE SEQUENCE</scope>
    <source>
        <strain evidence="7">NBRC 105297</strain>
    </source>
</reference>
<dbReference type="SUPFAM" id="SSF49265">
    <property type="entry name" value="Fibronectin type III"/>
    <property type="match status" value="2"/>
</dbReference>
<keyword evidence="3" id="KW-0326">Glycosidase</keyword>
<dbReference type="Pfam" id="PF00041">
    <property type="entry name" value="fn3"/>
    <property type="match status" value="1"/>
</dbReference>
<dbReference type="SUPFAM" id="SSF49384">
    <property type="entry name" value="Carbohydrate-binding domain"/>
    <property type="match status" value="1"/>
</dbReference>
<evidence type="ECO:0000313" key="7">
    <source>
        <dbReference type="EMBL" id="GIF22349.1"/>
    </source>
</evidence>
<dbReference type="InterPro" id="IPR036116">
    <property type="entry name" value="FN3_sf"/>
</dbReference>
<dbReference type="PROSITE" id="PS51173">
    <property type="entry name" value="CBM2"/>
    <property type="match status" value="1"/>
</dbReference>
<keyword evidence="2" id="KW-0119">Carbohydrate metabolism</keyword>